<feature type="domain" description="TfuA-like core" evidence="1">
    <location>
        <begin position="50"/>
        <end position="169"/>
    </location>
</feature>
<reference evidence="2 3" key="1">
    <citation type="submission" date="2014-06" db="EMBL/GenBank/DDBJ databases">
        <authorList>
            <person name="Urmite Genomes Urmite Genomes"/>
        </authorList>
    </citation>
    <scope>NUCLEOTIDE SEQUENCE [LARGE SCALE GENOMIC DNA]</scope>
</reference>
<dbReference type="STRING" id="1034943.BN59_01922"/>
<proteinExistence type="predicted"/>
<name>A0A078L0S9_9GAMM</name>
<sequence length="484" mass="55607">MPQLHVFLGPSLDLEHAQKILPNGHFHPPIQCGDIIRLMRLNPQTIVIIDGLYETTPAVWHKEILLALEAGIAVWGAASMGALRAAELHFFGMRGIGEIFHAFKDGKLSDDDEVAVLHLSKKENYQAINEAMVNIRATCELACSQGLLAEDAKNNLINYCKSQFYPYRSLKKAIQHFAKSAVEDYSAFALWLDKEGIVDLKRKDAIMLLEHLQQVAPQQIPAQSEPMNPMTCFLRELIFFANTTPFNYDAAWLPEKDKLLQELHKQSPLEYMLVAELATFLQRLAIFSSQDKKLIDNAVLLDYIEKNQLYSPEIDFTVCKDHPHLIELYSLICQAICLNHLKTETLEEYLPAIAHYYALPQALVVNCQQILRAILVIIFSINQHLELPGLSISPKLLSHHLKQIKNWRHYSTEQFKHWLHETPVSRQIFKSFLYSYIQTSSVYLLGTIKMNYYQWIYDAYSIHNQTRLFSLLSREEVAAERTAK</sequence>
<dbReference type="InterPro" id="IPR012924">
    <property type="entry name" value="TfuA_core"/>
</dbReference>
<dbReference type="OrthoDB" id="118811at2"/>
<accession>A0A078L0S9</accession>
<dbReference type="eggNOG" id="COG3482">
    <property type="taxonomic scope" value="Bacteria"/>
</dbReference>
<evidence type="ECO:0000313" key="3">
    <source>
        <dbReference type="Proteomes" id="UP000044071"/>
    </source>
</evidence>
<dbReference type="RefSeq" id="WP_052403220.1">
    <property type="nucleotide sequence ID" value="NZ_CCVW01000002.1"/>
</dbReference>
<protein>
    <recommendedName>
        <fullName evidence="1">TfuA-like core domain-containing protein</fullName>
    </recommendedName>
</protein>
<dbReference type="AlphaFoldDB" id="A0A078L0S9"/>
<dbReference type="Pfam" id="PF07812">
    <property type="entry name" value="TfuA"/>
    <property type="match status" value="1"/>
</dbReference>
<dbReference type="EMBL" id="CCSB01000002">
    <property type="protein sequence ID" value="CDZ77638.1"/>
    <property type="molecule type" value="Genomic_DNA"/>
</dbReference>
<evidence type="ECO:0000313" key="2">
    <source>
        <dbReference type="EMBL" id="CDZ77638.1"/>
    </source>
</evidence>
<organism evidence="2 3">
    <name type="scientific">Legionella massiliensis</name>
    <dbReference type="NCBI Taxonomy" id="1034943"/>
    <lineage>
        <taxon>Bacteria</taxon>
        <taxon>Pseudomonadati</taxon>
        <taxon>Pseudomonadota</taxon>
        <taxon>Gammaproteobacteria</taxon>
        <taxon>Legionellales</taxon>
        <taxon>Legionellaceae</taxon>
        <taxon>Legionella</taxon>
    </lineage>
</organism>
<evidence type="ECO:0000259" key="1">
    <source>
        <dbReference type="Pfam" id="PF07812"/>
    </source>
</evidence>
<dbReference type="Proteomes" id="UP000044071">
    <property type="component" value="Unassembled WGS sequence"/>
</dbReference>
<gene>
    <name evidence="2" type="ORF">BN59_01922</name>
</gene>
<keyword evidence="3" id="KW-1185">Reference proteome</keyword>